<name>M2A3B9_9BACT</name>
<gene>
    <name evidence="1" type="ORF">RE6C_05824</name>
</gene>
<dbReference type="AlphaFoldDB" id="M2A3B9"/>
<dbReference type="PATRIC" id="fig|1263867.3.peg.6242"/>
<proteinExistence type="predicted"/>
<sequence length="130" mass="15642">MGEYAKEKWYRDRASQMVAKYGDFPPPWVYADNSHPYSIGWRMGDGESHLTAFDEWWVQQDKSFDDRIAYFRKWPAPPRWCGWMADAIWDLEPWESEGDFDYTEYFSKLKKLGFEGTDEYEADLSKEEYD</sequence>
<evidence type="ECO:0000313" key="2">
    <source>
        <dbReference type="Proteomes" id="UP000011529"/>
    </source>
</evidence>
<organism evidence="1 2">
    <name type="scientific">Rhodopirellula europaea 6C</name>
    <dbReference type="NCBI Taxonomy" id="1263867"/>
    <lineage>
        <taxon>Bacteria</taxon>
        <taxon>Pseudomonadati</taxon>
        <taxon>Planctomycetota</taxon>
        <taxon>Planctomycetia</taxon>
        <taxon>Pirellulales</taxon>
        <taxon>Pirellulaceae</taxon>
        <taxon>Rhodopirellula</taxon>
    </lineage>
</organism>
<reference evidence="1" key="2">
    <citation type="journal article" date="2013" name="Mar. Genomics">
        <title>Expression of sulfatases in Rhodopirellula baltica and the diversity of sulfatases in the genus Rhodopirellula.</title>
        <authorList>
            <person name="Wegner C.E."/>
            <person name="Richter-Heitmann T."/>
            <person name="Klindworth A."/>
            <person name="Klockow C."/>
            <person name="Richter M."/>
            <person name="Achstetter T."/>
            <person name="Glockner F.O."/>
            <person name="Harder J."/>
        </authorList>
    </citation>
    <scope>NUCLEOTIDE SEQUENCE [LARGE SCALE GENOMIC DNA]</scope>
    <source>
        <strain evidence="1">6C</strain>
    </source>
</reference>
<dbReference type="Proteomes" id="UP000011529">
    <property type="component" value="Unassembled WGS sequence"/>
</dbReference>
<accession>M2A3B9</accession>
<keyword evidence="2" id="KW-1185">Reference proteome</keyword>
<protein>
    <submittedName>
        <fullName evidence="1">Uncharacterized protein</fullName>
    </submittedName>
</protein>
<evidence type="ECO:0000313" key="1">
    <source>
        <dbReference type="EMBL" id="EMB13466.1"/>
    </source>
</evidence>
<comment type="caution">
    <text evidence="1">The sequence shown here is derived from an EMBL/GenBank/DDBJ whole genome shotgun (WGS) entry which is preliminary data.</text>
</comment>
<reference evidence="1" key="1">
    <citation type="submission" date="2012-11" db="EMBL/GenBank/DDBJ databases">
        <title>Permanent draft genomes of Rhodopirellula europaea strain SH398 and 6C.</title>
        <authorList>
            <person name="Richter M."/>
            <person name="Richter-Heitmann T."/>
            <person name="Frank C."/>
            <person name="Harder J."/>
            <person name="Glockner F.O."/>
        </authorList>
    </citation>
    <scope>NUCLEOTIDE SEQUENCE</scope>
    <source>
        <strain evidence="1">6C</strain>
    </source>
</reference>
<dbReference type="RefSeq" id="WP_008662036.1">
    <property type="nucleotide sequence ID" value="NZ_ANMO01000259.1"/>
</dbReference>
<dbReference type="EMBL" id="ANMO01000259">
    <property type="protein sequence ID" value="EMB13466.1"/>
    <property type="molecule type" value="Genomic_DNA"/>
</dbReference>